<evidence type="ECO:0000313" key="3">
    <source>
        <dbReference type="Proteomes" id="UP001177023"/>
    </source>
</evidence>
<protein>
    <submittedName>
        <fullName evidence="2">Uncharacterized protein</fullName>
    </submittedName>
</protein>
<evidence type="ECO:0000313" key="2">
    <source>
        <dbReference type="EMBL" id="CAJ0587936.1"/>
    </source>
</evidence>
<gene>
    <name evidence="2" type="ORF">MSPICULIGERA_LOCUS25889</name>
</gene>
<feature type="compositionally biased region" description="Acidic residues" evidence="1">
    <location>
        <begin position="45"/>
        <end position="66"/>
    </location>
</feature>
<evidence type="ECO:0000256" key="1">
    <source>
        <dbReference type="SAM" id="MobiDB-lite"/>
    </source>
</evidence>
<comment type="caution">
    <text evidence="2">The sequence shown here is derived from an EMBL/GenBank/DDBJ whole genome shotgun (WGS) entry which is preliminary data.</text>
</comment>
<sequence length="134" mass="14533">MDPADIKFPNIKPNIGPVGASGLLGRLQSFLPQMEEANKNLQPDNETDVIEIDAQDSDDDSSDSDSEGSSSDGESEQDEGSATEQKSKVVVDISLLREGNPSDCAELPKAWREDVVKAETTPTRRMVEEVPEVD</sequence>
<dbReference type="Proteomes" id="UP001177023">
    <property type="component" value="Unassembled WGS sequence"/>
</dbReference>
<dbReference type="EMBL" id="CATQJA010002710">
    <property type="protein sequence ID" value="CAJ0587936.1"/>
    <property type="molecule type" value="Genomic_DNA"/>
</dbReference>
<name>A0AA36DHW6_9BILA</name>
<keyword evidence="3" id="KW-1185">Reference proteome</keyword>
<accession>A0AA36DHW6</accession>
<feature type="non-terminal residue" evidence="2">
    <location>
        <position position="134"/>
    </location>
</feature>
<reference evidence="2" key="1">
    <citation type="submission" date="2023-06" db="EMBL/GenBank/DDBJ databases">
        <authorList>
            <person name="Delattre M."/>
        </authorList>
    </citation>
    <scope>NUCLEOTIDE SEQUENCE</scope>
    <source>
        <strain evidence="2">AF72</strain>
    </source>
</reference>
<organism evidence="2 3">
    <name type="scientific">Mesorhabditis spiculigera</name>
    <dbReference type="NCBI Taxonomy" id="96644"/>
    <lineage>
        <taxon>Eukaryota</taxon>
        <taxon>Metazoa</taxon>
        <taxon>Ecdysozoa</taxon>
        <taxon>Nematoda</taxon>
        <taxon>Chromadorea</taxon>
        <taxon>Rhabditida</taxon>
        <taxon>Rhabditina</taxon>
        <taxon>Rhabditomorpha</taxon>
        <taxon>Rhabditoidea</taxon>
        <taxon>Rhabditidae</taxon>
        <taxon>Mesorhabditinae</taxon>
        <taxon>Mesorhabditis</taxon>
    </lineage>
</organism>
<proteinExistence type="predicted"/>
<feature type="region of interest" description="Disordered" evidence="1">
    <location>
        <begin position="39"/>
        <end position="107"/>
    </location>
</feature>
<dbReference type="AlphaFoldDB" id="A0AA36DHW6"/>